<sequence length="358" mass="41815">MPTVCCVPFCEGKGYRLVDGHNVSFFSFPKNKNILKQWIHAIKRDPGKNFKLNRSTKICSLHFTEKDFKYTLAKRRFLLNNAVPSCFKWSESKTPSRRNPKDEVRKRICSQNDVAVITTTTEAGENIEKCVEEKEQLDKIRQLEEVISKNSTTIKSLENEVKELKKSKENVMNINQILKNEIISLNSQLETLENKCTQNEFSVRRFLNSDESIQFYTGFPCTSLFLNLFEFLDTGENAENIIYWKRSNQTCGLQYDLCGHNDNNNNNNKLGRPRKLEPLDEFFLVMCRLRQGFPEYHLSFLYNISVSTVSRIVITWINYMYLKLGSLDIWPTRQVITDTMPLSMRGEISLMQSNIRLY</sequence>
<evidence type="ECO:0000313" key="8">
    <source>
        <dbReference type="Proteomes" id="UP000694865"/>
    </source>
</evidence>
<accession>A0ABM0M0Z5</accession>
<keyword evidence="8" id="KW-1185">Reference proteome</keyword>
<evidence type="ECO:0000256" key="6">
    <source>
        <dbReference type="SAM" id="Coils"/>
    </source>
</evidence>
<dbReference type="InterPro" id="IPR038441">
    <property type="entry name" value="THAP_Znf_sf"/>
</dbReference>
<keyword evidence="6" id="KW-0175">Coiled coil</keyword>
<feature type="coiled-coil region" evidence="6">
    <location>
        <begin position="140"/>
        <end position="195"/>
    </location>
</feature>
<dbReference type="Proteomes" id="UP000694865">
    <property type="component" value="Unplaced"/>
</dbReference>
<dbReference type="SMART" id="SM00980">
    <property type="entry name" value="THAP"/>
    <property type="match status" value="1"/>
</dbReference>
<dbReference type="InterPro" id="IPR027805">
    <property type="entry name" value="Transposase_HTH_dom"/>
</dbReference>
<dbReference type="GeneID" id="100375164"/>
<dbReference type="Gene3D" id="6.20.210.20">
    <property type="entry name" value="THAP domain"/>
    <property type="match status" value="1"/>
</dbReference>
<evidence type="ECO:0000259" key="7">
    <source>
        <dbReference type="PROSITE" id="PS50950"/>
    </source>
</evidence>
<dbReference type="SUPFAM" id="SSF57716">
    <property type="entry name" value="Glucocorticoid receptor-like (DNA-binding domain)"/>
    <property type="match status" value="1"/>
</dbReference>
<dbReference type="PANTHER" id="PTHR23080:SF133">
    <property type="entry name" value="SI:CH211-262I1.5-RELATED"/>
    <property type="match status" value="1"/>
</dbReference>
<reference evidence="9" key="1">
    <citation type="submission" date="2025-08" db="UniProtKB">
        <authorList>
            <consortium name="RefSeq"/>
        </authorList>
    </citation>
    <scope>IDENTIFICATION</scope>
    <source>
        <tissue evidence="9">Testes</tissue>
    </source>
</reference>
<name>A0ABM0M0Z5_SACKO</name>
<evidence type="ECO:0000313" key="9">
    <source>
        <dbReference type="RefSeq" id="XP_006813686.1"/>
    </source>
</evidence>
<dbReference type="PROSITE" id="PS50950">
    <property type="entry name" value="ZF_THAP"/>
    <property type="match status" value="1"/>
</dbReference>
<dbReference type="Pfam" id="PF05485">
    <property type="entry name" value="THAP"/>
    <property type="match status" value="1"/>
</dbReference>
<evidence type="ECO:0000256" key="5">
    <source>
        <dbReference type="PROSITE-ProRule" id="PRU00309"/>
    </source>
</evidence>
<dbReference type="Pfam" id="PF13613">
    <property type="entry name" value="HTH_Tnp_4"/>
    <property type="match status" value="1"/>
</dbReference>
<feature type="domain" description="THAP-type" evidence="7">
    <location>
        <begin position="1"/>
        <end position="87"/>
    </location>
</feature>
<keyword evidence="3" id="KW-0862">Zinc</keyword>
<dbReference type="InterPro" id="IPR006612">
    <property type="entry name" value="THAP_Znf"/>
</dbReference>
<proteinExistence type="predicted"/>
<organism evidence="8 9">
    <name type="scientific">Saccoglossus kowalevskii</name>
    <name type="common">Acorn worm</name>
    <dbReference type="NCBI Taxonomy" id="10224"/>
    <lineage>
        <taxon>Eukaryota</taxon>
        <taxon>Metazoa</taxon>
        <taxon>Hemichordata</taxon>
        <taxon>Enteropneusta</taxon>
        <taxon>Harrimaniidae</taxon>
        <taxon>Saccoglossus</taxon>
    </lineage>
</organism>
<keyword evidence="1" id="KW-0479">Metal-binding</keyword>
<evidence type="ECO:0000256" key="1">
    <source>
        <dbReference type="ARBA" id="ARBA00022723"/>
    </source>
</evidence>
<dbReference type="RefSeq" id="XP_006813686.1">
    <property type="nucleotide sequence ID" value="XM_006813623.1"/>
</dbReference>
<dbReference type="PANTHER" id="PTHR23080">
    <property type="entry name" value="THAP DOMAIN PROTEIN"/>
    <property type="match status" value="1"/>
</dbReference>
<dbReference type="SMART" id="SM00692">
    <property type="entry name" value="DM3"/>
    <property type="match status" value="1"/>
</dbReference>
<keyword evidence="2 5" id="KW-0863">Zinc-finger</keyword>
<protein>
    <submittedName>
        <fullName evidence="9">Uncharacterized protein LOC100375164</fullName>
    </submittedName>
</protein>
<evidence type="ECO:0000256" key="2">
    <source>
        <dbReference type="ARBA" id="ARBA00022771"/>
    </source>
</evidence>
<gene>
    <name evidence="9" type="primary">LOC100375164</name>
</gene>
<evidence type="ECO:0000256" key="3">
    <source>
        <dbReference type="ARBA" id="ARBA00022833"/>
    </source>
</evidence>
<evidence type="ECO:0000256" key="4">
    <source>
        <dbReference type="ARBA" id="ARBA00023125"/>
    </source>
</evidence>
<keyword evidence="4 5" id="KW-0238">DNA-binding</keyword>